<gene>
    <name evidence="4" type="ORF">SAMN05444350_13133</name>
</gene>
<dbReference type="InterPro" id="IPR017853">
    <property type="entry name" value="GH"/>
</dbReference>
<organism evidence="4 5">
    <name type="scientific">Bacteroides stercorirosoris</name>
    <dbReference type="NCBI Taxonomy" id="871324"/>
    <lineage>
        <taxon>Bacteria</taxon>
        <taxon>Pseudomonadati</taxon>
        <taxon>Bacteroidota</taxon>
        <taxon>Bacteroidia</taxon>
        <taxon>Bacteroidales</taxon>
        <taxon>Bacteroidaceae</taxon>
        <taxon>Bacteroides</taxon>
    </lineage>
</organism>
<sequence>MHSIDNQNTNNKLESTVMKSFFRNITFVCCLLGMTACGDDNDKIHEWPWGNEEEPAPDPEVTVKPRYVWIDAAGNFEQYANSQDNIKADLAKVKEAGFTDVIVDVRPTTGDVLFKSTAADALTKIDVWSSTGYIWAERTATWDYLQTFIDEGHKLGLKVNASINTFVGGYLCPYGLGSIGMLYKDSSKKKWATVLNTANGLVNSMDLQNDEKDYGAKFLNPANNQVQEFILQILSDLAKYDLDGIVLDRCRYDDYQLMSDFSDESRTQFEVFVGESVANYPADILPAGAKEGTYTTKWYKRWLAFRAKTIHDFMVKARNKVKSVNKDIRFGAYVGAWYSSYYCSGVNWASPKYDPSINNPGWASTDYKDYGYADHLDFIFLGAYAAADKIYGSGEWTMEGFCKQGRNLLQGDVPFAGGPDIGNSSGWTDGGQSAKIPNAIDACINNSDGFFVFDICHIRMYNYWQAFKTGIDAYLKSVEKK</sequence>
<dbReference type="InterPro" id="IPR052177">
    <property type="entry name" value="Divisome_Glycosyl_Hydrolase"/>
</dbReference>
<keyword evidence="1" id="KW-0732">Signal</keyword>
<evidence type="ECO:0000259" key="3">
    <source>
        <dbReference type="Pfam" id="PF16373"/>
    </source>
</evidence>
<keyword evidence="4" id="KW-0378">Hydrolase</keyword>
<evidence type="ECO:0000256" key="1">
    <source>
        <dbReference type="ARBA" id="ARBA00022729"/>
    </source>
</evidence>
<dbReference type="GO" id="GO:0016787">
    <property type="term" value="F:hydrolase activity"/>
    <property type="evidence" value="ECO:0007669"/>
    <property type="project" value="UniProtKB-KW"/>
</dbReference>
<dbReference type="SUPFAM" id="SSF51445">
    <property type="entry name" value="(Trans)glycosidases"/>
    <property type="match status" value="2"/>
</dbReference>
<dbReference type="Gene3D" id="3.20.20.80">
    <property type="entry name" value="Glycosidases"/>
    <property type="match status" value="1"/>
</dbReference>
<dbReference type="PANTHER" id="PTHR43405:SF1">
    <property type="entry name" value="GLYCOSYL HYDROLASE DIGH"/>
    <property type="match status" value="1"/>
</dbReference>
<feature type="domain" description="DUF4985" evidence="3">
    <location>
        <begin position="362"/>
        <end position="468"/>
    </location>
</feature>
<protein>
    <submittedName>
        <fullName evidence="4">Glycosyl hydrolase-like 10</fullName>
    </submittedName>
</protein>
<dbReference type="InterPro" id="IPR032280">
    <property type="entry name" value="DUF4985"/>
</dbReference>
<dbReference type="eggNOG" id="COG1649">
    <property type="taxonomic scope" value="Bacteria"/>
</dbReference>
<dbReference type="InterPro" id="IPR003790">
    <property type="entry name" value="GHL10"/>
</dbReference>
<keyword evidence="5" id="KW-1185">Reference proteome</keyword>
<proteinExistence type="predicted"/>
<evidence type="ECO:0000313" key="5">
    <source>
        <dbReference type="Proteomes" id="UP000184192"/>
    </source>
</evidence>
<accession>A0A1M6JR08</accession>
<dbReference type="Pfam" id="PF02638">
    <property type="entry name" value="GHL10"/>
    <property type="match status" value="1"/>
</dbReference>
<dbReference type="Pfam" id="PF16373">
    <property type="entry name" value="DUF4985"/>
    <property type="match status" value="1"/>
</dbReference>
<reference evidence="5" key="1">
    <citation type="submission" date="2016-11" db="EMBL/GenBank/DDBJ databases">
        <authorList>
            <person name="Varghese N."/>
            <person name="Submissions S."/>
        </authorList>
    </citation>
    <scope>NUCLEOTIDE SEQUENCE [LARGE SCALE GENOMIC DNA]</scope>
    <source>
        <strain evidence="5">DSM 26884</strain>
    </source>
</reference>
<dbReference type="Proteomes" id="UP000184192">
    <property type="component" value="Unassembled WGS sequence"/>
</dbReference>
<dbReference type="PANTHER" id="PTHR43405">
    <property type="entry name" value="GLYCOSYL HYDROLASE DIGH"/>
    <property type="match status" value="1"/>
</dbReference>
<feature type="domain" description="Glycosyl hydrolase-like 10" evidence="2">
    <location>
        <begin position="66"/>
        <end position="344"/>
    </location>
</feature>
<dbReference type="AlphaFoldDB" id="A0A1M6JR08"/>
<evidence type="ECO:0000259" key="2">
    <source>
        <dbReference type="Pfam" id="PF02638"/>
    </source>
</evidence>
<dbReference type="EMBL" id="FQZN01000031">
    <property type="protein sequence ID" value="SHJ49106.1"/>
    <property type="molecule type" value="Genomic_DNA"/>
</dbReference>
<evidence type="ECO:0000313" key="4">
    <source>
        <dbReference type="EMBL" id="SHJ49106.1"/>
    </source>
</evidence>
<name>A0A1M6JR08_9BACE</name>